<evidence type="ECO:0000313" key="1">
    <source>
        <dbReference type="EMBL" id="KAF1958957.1"/>
    </source>
</evidence>
<dbReference type="AlphaFoldDB" id="A0A6A5UCV6"/>
<name>A0A6A5UCV6_9PLEO</name>
<sequence>MIPENNENSDDQLHQGTQIPHVEAIAEQNLDFENFRKRAEFREAFGGDAELYGLPEDFMGSRLGTHSTFVSMADAGPGFYGPSKSRMGSNVSTRNCSTTILGEDVRGGEGTSYWTGYQRTRLGSRWNR</sequence>
<dbReference type="EMBL" id="ML976986">
    <property type="protein sequence ID" value="KAF1958957.1"/>
    <property type="molecule type" value="Genomic_DNA"/>
</dbReference>
<keyword evidence="2" id="KW-1185">Reference proteome</keyword>
<dbReference type="Proteomes" id="UP000800035">
    <property type="component" value="Unassembled WGS sequence"/>
</dbReference>
<evidence type="ECO:0000313" key="2">
    <source>
        <dbReference type="Proteomes" id="UP000800035"/>
    </source>
</evidence>
<gene>
    <name evidence="1" type="ORF">CC80DRAFT_546273</name>
</gene>
<reference evidence="1" key="1">
    <citation type="journal article" date="2020" name="Stud. Mycol.">
        <title>101 Dothideomycetes genomes: a test case for predicting lifestyles and emergence of pathogens.</title>
        <authorList>
            <person name="Haridas S."/>
            <person name="Albert R."/>
            <person name="Binder M."/>
            <person name="Bloem J."/>
            <person name="Labutti K."/>
            <person name="Salamov A."/>
            <person name="Andreopoulos B."/>
            <person name="Baker S."/>
            <person name="Barry K."/>
            <person name="Bills G."/>
            <person name="Bluhm B."/>
            <person name="Cannon C."/>
            <person name="Castanera R."/>
            <person name="Culley D."/>
            <person name="Daum C."/>
            <person name="Ezra D."/>
            <person name="Gonzalez J."/>
            <person name="Henrissat B."/>
            <person name="Kuo A."/>
            <person name="Liang C."/>
            <person name="Lipzen A."/>
            <person name="Lutzoni F."/>
            <person name="Magnuson J."/>
            <person name="Mondo S."/>
            <person name="Nolan M."/>
            <person name="Ohm R."/>
            <person name="Pangilinan J."/>
            <person name="Park H.-J."/>
            <person name="Ramirez L."/>
            <person name="Alfaro M."/>
            <person name="Sun H."/>
            <person name="Tritt A."/>
            <person name="Yoshinaga Y."/>
            <person name="Zwiers L.-H."/>
            <person name="Turgeon B."/>
            <person name="Goodwin S."/>
            <person name="Spatafora J."/>
            <person name="Crous P."/>
            <person name="Grigoriev I."/>
        </authorList>
    </citation>
    <scope>NUCLEOTIDE SEQUENCE</scope>
    <source>
        <strain evidence="1">CBS 675.92</strain>
    </source>
</reference>
<accession>A0A6A5UCV6</accession>
<protein>
    <submittedName>
        <fullName evidence="1">Uncharacterized protein</fullName>
    </submittedName>
</protein>
<proteinExistence type="predicted"/>
<organism evidence="1 2">
    <name type="scientific">Byssothecium circinans</name>
    <dbReference type="NCBI Taxonomy" id="147558"/>
    <lineage>
        <taxon>Eukaryota</taxon>
        <taxon>Fungi</taxon>
        <taxon>Dikarya</taxon>
        <taxon>Ascomycota</taxon>
        <taxon>Pezizomycotina</taxon>
        <taxon>Dothideomycetes</taxon>
        <taxon>Pleosporomycetidae</taxon>
        <taxon>Pleosporales</taxon>
        <taxon>Massarineae</taxon>
        <taxon>Massarinaceae</taxon>
        <taxon>Byssothecium</taxon>
    </lineage>
</organism>